<feature type="region of interest" description="Disordered" evidence="4">
    <location>
        <begin position="1"/>
        <end position="33"/>
    </location>
</feature>
<evidence type="ECO:0000256" key="3">
    <source>
        <dbReference type="ARBA" id="ARBA00023242"/>
    </source>
</evidence>
<dbReference type="InterPro" id="IPR031425">
    <property type="entry name" value="NPR1/NH1-interacting"/>
</dbReference>
<dbReference type="AlphaFoldDB" id="A0A2H5Q8H6"/>
<proteinExistence type="inferred from homology"/>
<feature type="region of interest" description="Disordered" evidence="4">
    <location>
        <begin position="99"/>
        <end position="140"/>
    </location>
</feature>
<comment type="subcellular location">
    <subcellularLocation>
        <location evidence="1">Nucleus</location>
    </subcellularLocation>
</comment>
<feature type="region of interest" description="Disordered" evidence="4">
    <location>
        <begin position="49"/>
        <end position="69"/>
    </location>
</feature>
<comment type="similarity">
    <text evidence="2">Belongs to the NPR1-interactor family.</text>
</comment>
<dbReference type="Pfam" id="PF15699">
    <property type="entry name" value="NPR1_interact"/>
    <property type="match status" value="1"/>
</dbReference>
<feature type="compositionally biased region" description="Basic and acidic residues" evidence="4">
    <location>
        <begin position="120"/>
        <end position="140"/>
    </location>
</feature>
<keyword evidence="3" id="KW-0539">Nucleus</keyword>
<feature type="compositionally biased region" description="Polar residues" evidence="4">
    <location>
        <begin position="99"/>
        <end position="114"/>
    </location>
</feature>
<evidence type="ECO:0000256" key="1">
    <source>
        <dbReference type="ARBA" id="ARBA00004123"/>
    </source>
</evidence>
<dbReference type="EMBL" id="BDQV01000253">
    <property type="protein sequence ID" value="GAY60947.1"/>
    <property type="molecule type" value="Genomic_DNA"/>
</dbReference>
<evidence type="ECO:0000313" key="5">
    <source>
        <dbReference type="EMBL" id="GAY60947.1"/>
    </source>
</evidence>
<comment type="caution">
    <text evidence="5">The sequence shown here is derived from an EMBL/GenBank/DDBJ whole genome shotgun (WGS) entry which is preliminary data.</text>
</comment>
<sequence>MENINKKGNFIDRKNKRKLQNEELQEQENEEEKVEQFFALIRNTKEMHDRLRNSEGLKEEKEKEMEQEIKAAKVSAAWNPTFQPEDFTEGDINNINASKNFFSENQQVGSSSKIQENEEEKEKAEARKEANNELDLKLSL</sequence>
<evidence type="ECO:0000256" key="2">
    <source>
        <dbReference type="ARBA" id="ARBA00009937"/>
    </source>
</evidence>
<dbReference type="Proteomes" id="UP000236630">
    <property type="component" value="Unassembled WGS sequence"/>
</dbReference>
<protein>
    <recommendedName>
        <fullName evidence="7">Protein NIM1-INTERACTING 1</fullName>
    </recommendedName>
</protein>
<name>A0A2H5Q8H6_CITUN</name>
<organism evidence="5 6">
    <name type="scientific">Citrus unshiu</name>
    <name type="common">Satsuma mandarin</name>
    <name type="synonym">Citrus nobilis var. unshiu</name>
    <dbReference type="NCBI Taxonomy" id="55188"/>
    <lineage>
        <taxon>Eukaryota</taxon>
        <taxon>Viridiplantae</taxon>
        <taxon>Streptophyta</taxon>
        <taxon>Embryophyta</taxon>
        <taxon>Tracheophyta</taxon>
        <taxon>Spermatophyta</taxon>
        <taxon>Magnoliopsida</taxon>
        <taxon>eudicotyledons</taxon>
        <taxon>Gunneridae</taxon>
        <taxon>Pentapetalae</taxon>
        <taxon>rosids</taxon>
        <taxon>malvids</taxon>
        <taxon>Sapindales</taxon>
        <taxon>Rutaceae</taxon>
        <taxon>Aurantioideae</taxon>
        <taxon>Citrus</taxon>
    </lineage>
</organism>
<dbReference type="PANTHER" id="PTHR33669:SF26">
    <property type="entry name" value="PROTEIN NIM1-INTERACTING 3"/>
    <property type="match status" value="1"/>
</dbReference>
<gene>
    <name evidence="5" type="ORF">CUMW_206020</name>
</gene>
<reference evidence="5 6" key="1">
    <citation type="journal article" date="2017" name="Front. Genet.">
        <title>Draft sequencing of the heterozygous diploid genome of Satsuma (Citrus unshiu Marc.) using a hybrid assembly approach.</title>
        <authorList>
            <person name="Shimizu T."/>
            <person name="Tanizawa Y."/>
            <person name="Mochizuki T."/>
            <person name="Nagasaki H."/>
            <person name="Yoshioka T."/>
            <person name="Toyoda A."/>
            <person name="Fujiyama A."/>
            <person name="Kaminuma E."/>
            <person name="Nakamura Y."/>
        </authorList>
    </citation>
    <scope>NUCLEOTIDE SEQUENCE [LARGE SCALE GENOMIC DNA]</scope>
    <source>
        <strain evidence="6">cv. Miyagawa wase</strain>
    </source>
</reference>
<evidence type="ECO:0000313" key="6">
    <source>
        <dbReference type="Proteomes" id="UP000236630"/>
    </source>
</evidence>
<dbReference type="GO" id="GO:0010112">
    <property type="term" value="P:regulation of systemic acquired resistance"/>
    <property type="evidence" value="ECO:0007669"/>
    <property type="project" value="InterPro"/>
</dbReference>
<dbReference type="PANTHER" id="PTHR33669">
    <property type="entry name" value="PROTEIN NEGATIVE REGULATOR OF RESISTANCE"/>
    <property type="match status" value="1"/>
</dbReference>
<dbReference type="GO" id="GO:0005634">
    <property type="term" value="C:nucleus"/>
    <property type="evidence" value="ECO:0007669"/>
    <property type="project" value="UniProtKB-SubCell"/>
</dbReference>
<evidence type="ECO:0000256" key="4">
    <source>
        <dbReference type="SAM" id="MobiDB-lite"/>
    </source>
</evidence>
<keyword evidence="6" id="KW-1185">Reference proteome</keyword>
<accession>A0A2H5Q8H6</accession>
<feature type="compositionally biased region" description="Acidic residues" evidence="4">
    <location>
        <begin position="23"/>
        <end position="33"/>
    </location>
</feature>
<evidence type="ECO:0008006" key="7">
    <source>
        <dbReference type="Google" id="ProtNLM"/>
    </source>
</evidence>